<reference evidence="2" key="1">
    <citation type="journal article" date="2020" name="Nature">
        <title>Giant virus diversity and host interactions through global metagenomics.</title>
        <authorList>
            <person name="Schulz F."/>
            <person name="Roux S."/>
            <person name="Paez-Espino D."/>
            <person name="Jungbluth S."/>
            <person name="Walsh D.A."/>
            <person name="Denef V.J."/>
            <person name="McMahon K.D."/>
            <person name="Konstantinidis K.T."/>
            <person name="Eloe-Fadrosh E.A."/>
            <person name="Kyrpides N.C."/>
            <person name="Woyke T."/>
        </authorList>
    </citation>
    <scope>NUCLEOTIDE SEQUENCE</scope>
    <source>
        <strain evidence="2">GVMAG-M-3300020187-37</strain>
    </source>
</reference>
<dbReference type="InterPro" id="IPR001841">
    <property type="entry name" value="Znf_RING"/>
</dbReference>
<dbReference type="PROSITE" id="PS50089">
    <property type="entry name" value="ZF_RING_2"/>
    <property type="match status" value="1"/>
</dbReference>
<sequence>MELDGNVHNTYSDNILLKYGMSSVKTDKECYVCLMSESKYHSYVLPCGHTCHSRCYAAYCGMKKSHVYSCPVCGDFDPNDKNLFVCKMCYKRGHSAYKCPRMKIYNNKRLWLLDEDNFGDFWYEIGLPRDNDKRGNPCSDFKCKGYLTFKKNDEFYKCNKCNITEEI</sequence>
<dbReference type="SUPFAM" id="SSF57850">
    <property type="entry name" value="RING/U-box"/>
    <property type="match status" value="1"/>
</dbReference>
<proteinExistence type="predicted"/>
<dbReference type="AlphaFoldDB" id="A0A6C0C7E7"/>
<dbReference type="EMBL" id="MN739344">
    <property type="protein sequence ID" value="QHS99443.1"/>
    <property type="molecule type" value="Genomic_DNA"/>
</dbReference>
<feature type="domain" description="RING-type" evidence="1">
    <location>
        <begin position="30"/>
        <end position="73"/>
    </location>
</feature>
<evidence type="ECO:0000259" key="1">
    <source>
        <dbReference type="PROSITE" id="PS50089"/>
    </source>
</evidence>
<protein>
    <recommendedName>
        <fullName evidence="1">RING-type domain-containing protein</fullName>
    </recommendedName>
</protein>
<dbReference type="InterPro" id="IPR013083">
    <property type="entry name" value="Znf_RING/FYVE/PHD"/>
</dbReference>
<accession>A0A6C0C7E7</accession>
<evidence type="ECO:0000313" key="2">
    <source>
        <dbReference type="EMBL" id="QHS99443.1"/>
    </source>
</evidence>
<name>A0A6C0C7E7_9ZZZZ</name>
<organism evidence="2">
    <name type="scientific">viral metagenome</name>
    <dbReference type="NCBI Taxonomy" id="1070528"/>
    <lineage>
        <taxon>unclassified sequences</taxon>
        <taxon>metagenomes</taxon>
        <taxon>organismal metagenomes</taxon>
    </lineage>
</organism>
<dbReference type="SMART" id="SM00184">
    <property type="entry name" value="RING"/>
    <property type="match status" value="1"/>
</dbReference>
<dbReference type="Gene3D" id="3.30.40.10">
    <property type="entry name" value="Zinc/RING finger domain, C3HC4 (zinc finger)"/>
    <property type="match status" value="1"/>
</dbReference>